<evidence type="ECO:0000256" key="9">
    <source>
        <dbReference type="ARBA" id="ARBA00023027"/>
    </source>
</evidence>
<dbReference type="CDD" id="cd02165">
    <property type="entry name" value="NMNAT"/>
    <property type="match status" value="1"/>
</dbReference>
<sequence length="221" mass="23956">MQGFPIAMPGQVIGLLGGSFDPAHSGHAHVTREAIKRFGLDRVWWLVSPGNPLKAEGPAPMADRLARARAVMDDPRVTITDLEARLGTRYTAETLERLMALYPGVRFVWLMGADNLAQFHRWQRWRWIIEHVPIGVIARPGSGIAARLSKTADRYAWARLPPSAGRRLGCQPAPAWCFVNVPMVAQSSSAIRARGDWRGGQSGGQSGGRRGTAATAAKSGG</sequence>
<dbReference type="Proteomes" id="UP001595443">
    <property type="component" value="Unassembled WGS sequence"/>
</dbReference>
<keyword evidence="6 11" id="KW-0548">Nucleotidyltransferase</keyword>
<dbReference type="EC" id="2.7.7.18" evidence="11"/>
<evidence type="ECO:0000256" key="7">
    <source>
        <dbReference type="ARBA" id="ARBA00022741"/>
    </source>
</evidence>
<dbReference type="InterPro" id="IPR004821">
    <property type="entry name" value="Cyt_trans-like"/>
</dbReference>
<dbReference type="InterPro" id="IPR014729">
    <property type="entry name" value="Rossmann-like_a/b/a_fold"/>
</dbReference>
<keyword evidence="7 11" id="KW-0547">Nucleotide-binding</keyword>
<keyword evidence="4 11" id="KW-0662">Pyridine nucleotide biosynthesis</keyword>
<dbReference type="SUPFAM" id="SSF52374">
    <property type="entry name" value="Nucleotidylyl transferase"/>
    <property type="match status" value="1"/>
</dbReference>
<dbReference type="NCBIfam" id="TIGR00482">
    <property type="entry name" value="nicotinate (nicotinamide) nucleotide adenylyltransferase"/>
    <property type="match status" value="1"/>
</dbReference>
<comment type="function">
    <text evidence="1 11">Catalyzes the reversible adenylation of nicotinate mononucleotide (NaMN) to nicotinic acid adenine dinucleotide (NaAD).</text>
</comment>
<dbReference type="NCBIfam" id="NF000845">
    <property type="entry name" value="PRK00071.2-4"/>
    <property type="match status" value="1"/>
</dbReference>
<evidence type="ECO:0000256" key="4">
    <source>
        <dbReference type="ARBA" id="ARBA00022642"/>
    </source>
</evidence>
<feature type="region of interest" description="Disordered" evidence="12">
    <location>
        <begin position="192"/>
        <end position="221"/>
    </location>
</feature>
<protein>
    <recommendedName>
        <fullName evidence="11">Probable nicotinate-nucleotide adenylyltransferase</fullName>
        <ecNumber evidence="11">2.7.7.18</ecNumber>
    </recommendedName>
    <alternativeName>
        <fullName evidence="11">Deamido-NAD(+) diphosphorylase</fullName>
    </alternativeName>
    <alternativeName>
        <fullName evidence="11">Deamido-NAD(+) pyrophosphorylase</fullName>
    </alternativeName>
    <alternativeName>
        <fullName evidence="11">Nicotinate mononucleotide adenylyltransferase</fullName>
        <shortName evidence="11">NaMN adenylyltransferase</shortName>
    </alternativeName>
</protein>
<keyword evidence="15" id="KW-1185">Reference proteome</keyword>
<evidence type="ECO:0000256" key="10">
    <source>
        <dbReference type="ARBA" id="ARBA00048721"/>
    </source>
</evidence>
<proteinExistence type="inferred from homology"/>
<dbReference type="PANTHER" id="PTHR39321:SF3">
    <property type="entry name" value="PHOSPHOPANTETHEINE ADENYLYLTRANSFERASE"/>
    <property type="match status" value="1"/>
</dbReference>
<evidence type="ECO:0000256" key="8">
    <source>
        <dbReference type="ARBA" id="ARBA00022840"/>
    </source>
</evidence>
<comment type="pathway">
    <text evidence="2 11">Cofactor biosynthesis; NAD(+) biosynthesis; deamido-NAD(+) from nicotinate D-ribonucleotide: step 1/1.</text>
</comment>
<feature type="compositionally biased region" description="Gly residues" evidence="12">
    <location>
        <begin position="198"/>
        <end position="210"/>
    </location>
</feature>
<evidence type="ECO:0000256" key="12">
    <source>
        <dbReference type="SAM" id="MobiDB-lite"/>
    </source>
</evidence>
<evidence type="ECO:0000256" key="1">
    <source>
        <dbReference type="ARBA" id="ARBA00002324"/>
    </source>
</evidence>
<dbReference type="Gene3D" id="3.40.50.620">
    <property type="entry name" value="HUPs"/>
    <property type="match status" value="1"/>
</dbReference>
<evidence type="ECO:0000256" key="6">
    <source>
        <dbReference type="ARBA" id="ARBA00022695"/>
    </source>
</evidence>
<dbReference type="HAMAP" id="MF_00244">
    <property type="entry name" value="NaMN_adenylyltr"/>
    <property type="match status" value="1"/>
</dbReference>
<evidence type="ECO:0000313" key="14">
    <source>
        <dbReference type="EMBL" id="MFC2968825.1"/>
    </source>
</evidence>
<name>A0ABV7AI00_9RHOB</name>
<dbReference type="NCBIfam" id="NF000843">
    <property type="entry name" value="PRK00071.2-2"/>
    <property type="match status" value="1"/>
</dbReference>
<evidence type="ECO:0000256" key="5">
    <source>
        <dbReference type="ARBA" id="ARBA00022679"/>
    </source>
</evidence>
<dbReference type="GO" id="GO:0004515">
    <property type="term" value="F:nicotinate-nucleotide adenylyltransferase activity"/>
    <property type="evidence" value="ECO:0007669"/>
    <property type="project" value="UniProtKB-EC"/>
</dbReference>
<dbReference type="PANTHER" id="PTHR39321">
    <property type="entry name" value="NICOTINATE-NUCLEOTIDE ADENYLYLTRANSFERASE-RELATED"/>
    <property type="match status" value="1"/>
</dbReference>
<reference evidence="15" key="1">
    <citation type="journal article" date="2019" name="Int. J. Syst. Evol. Microbiol.">
        <title>The Global Catalogue of Microorganisms (GCM) 10K type strain sequencing project: providing services to taxonomists for standard genome sequencing and annotation.</title>
        <authorList>
            <consortium name="The Broad Institute Genomics Platform"/>
            <consortium name="The Broad Institute Genome Sequencing Center for Infectious Disease"/>
            <person name="Wu L."/>
            <person name="Ma J."/>
        </authorList>
    </citation>
    <scope>NUCLEOTIDE SEQUENCE [LARGE SCALE GENOMIC DNA]</scope>
    <source>
        <strain evidence="15">KCTC 62192</strain>
    </source>
</reference>
<comment type="catalytic activity">
    <reaction evidence="10 11">
        <text>nicotinate beta-D-ribonucleotide + ATP + H(+) = deamido-NAD(+) + diphosphate</text>
        <dbReference type="Rhea" id="RHEA:22860"/>
        <dbReference type="ChEBI" id="CHEBI:15378"/>
        <dbReference type="ChEBI" id="CHEBI:30616"/>
        <dbReference type="ChEBI" id="CHEBI:33019"/>
        <dbReference type="ChEBI" id="CHEBI:57502"/>
        <dbReference type="ChEBI" id="CHEBI:58437"/>
        <dbReference type="EC" id="2.7.7.18"/>
    </reaction>
</comment>
<comment type="similarity">
    <text evidence="3 11">Belongs to the NadD family.</text>
</comment>
<accession>A0ABV7AI00</accession>
<evidence type="ECO:0000313" key="15">
    <source>
        <dbReference type="Proteomes" id="UP001595443"/>
    </source>
</evidence>
<feature type="compositionally biased region" description="Low complexity" evidence="12">
    <location>
        <begin position="211"/>
        <end position="221"/>
    </location>
</feature>
<dbReference type="Pfam" id="PF01467">
    <property type="entry name" value="CTP_transf_like"/>
    <property type="match status" value="1"/>
</dbReference>
<gene>
    <name evidence="11" type="primary">nadD</name>
    <name evidence="14" type="ORF">ACFOES_12030</name>
</gene>
<evidence type="ECO:0000256" key="3">
    <source>
        <dbReference type="ARBA" id="ARBA00009014"/>
    </source>
</evidence>
<evidence type="ECO:0000259" key="13">
    <source>
        <dbReference type="Pfam" id="PF01467"/>
    </source>
</evidence>
<comment type="caution">
    <text evidence="14">The sequence shown here is derived from an EMBL/GenBank/DDBJ whole genome shotgun (WGS) entry which is preliminary data.</text>
</comment>
<keyword evidence="9 11" id="KW-0520">NAD</keyword>
<keyword evidence="5 11" id="KW-0808">Transferase</keyword>
<dbReference type="InterPro" id="IPR005248">
    <property type="entry name" value="NadD/NMNAT"/>
</dbReference>
<evidence type="ECO:0000256" key="11">
    <source>
        <dbReference type="HAMAP-Rule" id="MF_00244"/>
    </source>
</evidence>
<evidence type="ECO:0000256" key="2">
    <source>
        <dbReference type="ARBA" id="ARBA00005019"/>
    </source>
</evidence>
<keyword evidence="8 11" id="KW-0067">ATP-binding</keyword>
<dbReference type="EMBL" id="JBHRSK010000007">
    <property type="protein sequence ID" value="MFC2968825.1"/>
    <property type="molecule type" value="Genomic_DNA"/>
</dbReference>
<organism evidence="14 15">
    <name type="scientific">Acidimangrovimonas pyrenivorans</name>
    <dbReference type="NCBI Taxonomy" id="2030798"/>
    <lineage>
        <taxon>Bacteria</taxon>
        <taxon>Pseudomonadati</taxon>
        <taxon>Pseudomonadota</taxon>
        <taxon>Alphaproteobacteria</taxon>
        <taxon>Rhodobacterales</taxon>
        <taxon>Paracoccaceae</taxon>
        <taxon>Acidimangrovimonas</taxon>
    </lineage>
</organism>
<feature type="domain" description="Cytidyltransferase-like" evidence="13">
    <location>
        <begin position="15"/>
        <end position="194"/>
    </location>
</feature>
<dbReference type="RefSeq" id="WP_377833518.1">
    <property type="nucleotide sequence ID" value="NZ_JBHRSK010000007.1"/>
</dbReference>